<organism evidence="12 13">
    <name type="scientific">Labilithrix luteola</name>
    <dbReference type="NCBI Taxonomy" id="1391654"/>
    <lineage>
        <taxon>Bacteria</taxon>
        <taxon>Pseudomonadati</taxon>
        <taxon>Myxococcota</taxon>
        <taxon>Polyangia</taxon>
        <taxon>Polyangiales</taxon>
        <taxon>Labilitrichaceae</taxon>
        <taxon>Labilithrix</taxon>
    </lineage>
</organism>
<evidence type="ECO:0000313" key="12">
    <source>
        <dbReference type="EMBL" id="AKV03009.1"/>
    </source>
</evidence>
<dbReference type="GO" id="GO:0019843">
    <property type="term" value="F:rRNA binding"/>
    <property type="evidence" value="ECO:0007669"/>
    <property type="project" value="UniProtKB-UniRule"/>
</dbReference>
<comment type="function">
    <text evidence="7">With S5 and S12 plays an important role in translational accuracy.</text>
</comment>
<dbReference type="CDD" id="cd00165">
    <property type="entry name" value="S4"/>
    <property type="match status" value="1"/>
</dbReference>
<comment type="function">
    <text evidence="7">One of the primary rRNA binding proteins, it binds directly to 16S rRNA where it nucleates assembly of the body of the 30S subunit.</text>
</comment>
<evidence type="ECO:0000256" key="4">
    <source>
        <dbReference type="ARBA" id="ARBA00022980"/>
    </source>
</evidence>
<evidence type="ECO:0000313" key="13">
    <source>
        <dbReference type="Proteomes" id="UP000064967"/>
    </source>
</evidence>
<evidence type="ECO:0000256" key="2">
    <source>
        <dbReference type="ARBA" id="ARBA00022730"/>
    </source>
</evidence>
<dbReference type="GO" id="GO:0006412">
    <property type="term" value="P:translation"/>
    <property type="evidence" value="ECO:0007669"/>
    <property type="project" value="UniProtKB-UniRule"/>
</dbReference>
<feature type="region of interest" description="Disordered" evidence="9">
    <location>
        <begin position="20"/>
        <end position="40"/>
    </location>
</feature>
<dbReference type="Pfam" id="PF01479">
    <property type="entry name" value="S4"/>
    <property type="match status" value="1"/>
</dbReference>
<dbReference type="GO" id="GO:0042274">
    <property type="term" value="P:ribosomal small subunit biogenesis"/>
    <property type="evidence" value="ECO:0007669"/>
    <property type="project" value="TreeGrafter"/>
</dbReference>
<dbReference type="PATRIC" id="fig|1391654.3.peg.9795"/>
<keyword evidence="4 7" id="KW-0689">Ribosomal protein</keyword>
<gene>
    <name evidence="7" type="primary">rpsD</name>
    <name evidence="12" type="ORF">AKJ09_09672</name>
</gene>
<keyword evidence="2 7" id="KW-0699">rRNA-binding</keyword>
<dbReference type="InterPro" id="IPR036986">
    <property type="entry name" value="S4_RNA-bd_sf"/>
</dbReference>
<evidence type="ECO:0000256" key="5">
    <source>
        <dbReference type="ARBA" id="ARBA00023274"/>
    </source>
</evidence>
<dbReference type="PROSITE" id="PS00632">
    <property type="entry name" value="RIBOSOMAL_S4"/>
    <property type="match status" value="1"/>
</dbReference>
<dbReference type="STRING" id="1391654.AKJ09_09672"/>
<proteinExistence type="inferred from homology"/>
<dbReference type="RefSeq" id="WP_146653844.1">
    <property type="nucleotide sequence ID" value="NZ_CP012333.1"/>
</dbReference>
<dbReference type="InterPro" id="IPR001912">
    <property type="entry name" value="Ribosomal_uS4_N"/>
</dbReference>
<dbReference type="PANTHER" id="PTHR11831">
    <property type="entry name" value="30S 40S RIBOSOMAL PROTEIN"/>
    <property type="match status" value="1"/>
</dbReference>
<dbReference type="PROSITE" id="PS50889">
    <property type="entry name" value="S4"/>
    <property type="match status" value="1"/>
</dbReference>
<evidence type="ECO:0000256" key="1">
    <source>
        <dbReference type="ARBA" id="ARBA00007465"/>
    </source>
</evidence>
<accession>A0A0K1QB90</accession>
<dbReference type="KEGG" id="llu:AKJ09_09672"/>
<dbReference type="NCBIfam" id="NF003717">
    <property type="entry name" value="PRK05327.1"/>
    <property type="match status" value="1"/>
</dbReference>
<dbReference type="Pfam" id="PF00163">
    <property type="entry name" value="Ribosomal_S4"/>
    <property type="match status" value="1"/>
</dbReference>
<dbReference type="NCBIfam" id="TIGR01017">
    <property type="entry name" value="rpsD_bact"/>
    <property type="match status" value="1"/>
</dbReference>
<feature type="domain" description="RNA-binding S4" evidence="10">
    <location>
        <begin position="92"/>
        <end position="154"/>
    </location>
</feature>
<dbReference type="InterPro" id="IPR005709">
    <property type="entry name" value="Ribosomal_uS4_bac-type"/>
</dbReference>
<keyword evidence="13" id="KW-1185">Reference proteome</keyword>
<dbReference type="InterPro" id="IPR018079">
    <property type="entry name" value="Ribosomal_uS4_CS"/>
</dbReference>
<dbReference type="SUPFAM" id="SSF55174">
    <property type="entry name" value="Alpha-L RNA-binding motif"/>
    <property type="match status" value="1"/>
</dbReference>
<comment type="subunit">
    <text evidence="7">Part of the 30S ribosomal subunit. Contacts protein S5. The interaction surface between S4 and S5 is involved in control of translational fidelity.</text>
</comment>
<dbReference type="EMBL" id="CP012333">
    <property type="protein sequence ID" value="AKV03009.1"/>
    <property type="molecule type" value="Genomic_DNA"/>
</dbReference>
<dbReference type="SMART" id="SM00363">
    <property type="entry name" value="S4"/>
    <property type="match status" value="1"/>
</dbReference>
<dbReference type="AlphaFoldDB" id="A0A0K1QB90"/>
<feature type="domain" description="Small ribosomal subunit protein uS4 N-terminal" evidence="11">
    <location>
        <begin position="3"/>
        <end position="91"/>
    </location>
</feature>
<comment type="similarity">
    <text evidence="1 7 8">Belongs to the universal ribosomal protein uS4 family.</text>
</comment>
<keyword evidence="3 7" id="KW-0694">RNA-binding</keyword>
<dbReference type="Gene3D" id="3.10.290.10">
    <property type="entry name" value="RNA-binding S4 domain"/>
    <property type="match status" value="1"/>
</dbReference>
<reference evidence="12 13" key="1">
    <citation type="submission" date="2015-08" db="EMBL/GenBank/DDBJ databases">
        <authorList>
            <person name="Babu N.S."/>
            <person name="Beckwith C.J."/>
            <person name="Beseler K.G."/>
            <person name="Brison A."/>
            <person name="Carone J.V."/>
            <person name="Caskin T.P."/>
            <person name="Diamond M."/>
            <person name="Durham M.E."/>
            <person name="Foxe J.M."/>
            <person name="Go M."/>
            <person name="Henderson B.A."/>
            <person name="Jones I.B."/>
            <person name="McGettigan J.A."/>
            <person name="Micheletti S.J."/>
            <person name="Nasrallah M.E."/>
            <person name="Ortiz D."/>
            <person name="Piller C.R."/>
            <person name="Privatt S.R."/>
            <person name="Schneider S.L."/>
            <person name="Sharp S."/>
            <person name="Smith T.C."/>
            <person name="Stanton J.D."/>
            <person name="Ullery H.E."/>
            <person name="Wilson R.J."/>
            <person name="Serrano M.G."/>
            <person name="Buck G."/>
            <person name="Lee V."/>
            <person name="Wang Y."/>
            <person name="Carvalho R."/>
            <person name="Voegtly L."/>
            <person name="Shi R."/>
            <person name="Duckworth R."/>
            <person name="Johnson A."/>
            <person name="Loviza R."/>
            <person name="Walstead R."/>
            <person name="Shah Z."/>
            <person name="Kiflezghi M."/>
            <person name="Wade K."/>
            <person name="Ball S.L."/>
            <person name="Bradley K.W."/>
            <person name="Asai D.J."/>
            <person name="Bowman C.A."/>
            <person name="Russell D.A."/>
            <person name="Pope W.H."/>
            <person name="Jacobs-Sera D."/>
            <person name="Hendrix R.W."/>
            <person name="Hatfull G.F."/>
        </authorList>
    </citation>
    <scope>NUCLEOTIDE SEQUENCE [LARGE SCALE GENOMIC DNA]</scope>
    <source>
        <strain evidence="12 13">DSM 27648</strain>
    </source>
</reference>
<name>A0A0K1QB90_9BACT</name>
<sequence length="203" mass="22651">MSRYTGPRLKVLRALGTELPGLTTKKAERRPYPPGQHGQARKKLTEFAVRLHEKQKVKMNYGVSERQLRTLMVEAKTSGGQTGHKLIELLERRLDNVVFRAGWARTIPAARQLVNHGHVLVNGKRVDIASFRVDKGQTISLREKSRELGSVAAGAQVADGFQTPWLEVNRQAGTAVVSNLPDETSALFTVNLQLVVEFYSQRV</sequence>
<dbReference type="Gene3D" id="1.10.1050.10">
    <property type="entry name" value="Ribosomal Protein S4 Delta 41, Chain A, domain 1"/>
    <property type="match status" value="1"/>
</dbReference>
<evidence type="ECO:0000256" key="9">
    <source>
        <dbReference type="SAM" id="MobiDB-lite"/>
    </source>
</evidence>
<evidence type="ECO:0000256" key="6">
    <source>
        <dbReference type="ARBA" id="ARBA00035254"/>
    </source>
</evidence>
<evidence type="ECO:0000256" key="3">
    <source>
        <dbReference type="ARBA" id="ARBA00022884"/>
    </source>
</evidence>
<dbReference type="GO" id="GO:0015935">
    <property type="term" value="C:small ribosomal subunit"/>
    <property type="evidence" value="ECO:0007669"/>
    <property type="project" value="InterPro"/>
</dbReference>
<dbReference type="GO" id="GO:0003735">
    <property type="term" value="F:structural constituent of ribosome"/>
    <property type="evidence" value="ECO:0007669"/>
    <property type="project" value="InterPro"/>
</dbReference>
<evidence type="ECO:0000259" key="11">
    <source>
        <dbReference type="SMART" id="SM01390"/>
    </source>
</evidence>
<dbReference type="PANTHER" id="PTHR11831:SF4">
    <property type="entry name" value="SMALL RIBOSOMAL SUBUNIT PROTEIN US4M"/>
    <property type="match status" value="1"/>
</dbReference>
<protein>
    <recommendedName>
        <fullName evidence="6 7">Small ribosomal subunit protein uS4</fullName>
    </recommendedName>
</protein>
<dbReference type="Proteomes" id="UP000064967">
    <property type="component" value="Chromosome"/>
</dbReference>
<evidence type="ECO:0000256" key="7">
    <source>
        <dbReference type="HAMAP-Rule" id="MF_01306"/>
    </source>
</evidence>
<evidence type="ECO:0000256" key="8">
    <source>
        <dbReference type="RuleBase" id="RU003699"/>
    </source>
</evidence>
<dbReference type="FunFam" id="3.10.290.10:FF:000001">
    <property type="entry name" value="30S ribosomal protein S4"/>
    <property type="match status" value="1"/>
</dbReference>
<dbReference type="InterPro" id="IPR002942">
    <property type="entry name" value="S4_RNA-bd"/>
</dbReference>
<dbReference type="HAMAP" id="MF_01306_B">
    <property type="entry name" value="Ribosomal_uS4_B"/>
    <property type="match status" value="1"/>
</dbReference>
<dbReference type="InterPro" id="IPR022801">
    <property type="entry name" value="Ribosomal_uS4"/>
</dbReference>
<keyword evidence="5 7" id="KW-0687">Ribonucleoprotein</keyword>
<evidence type="ECO:0000259" key="10">
    <source>
        <dbReference type="SMART" id="SM00363"/>
    </source>
</evidence>
<dbReference type="OrthoDB" id="9803672at2"/>
<dbReference type="SMART" id="SM01390">
    <property type="entry name" value="Ribosomal_S4"/>
    <property type="match status" value="1"/>
</dbReference>